<feature type="domain" description="Nephrocystin 3-like N-terminal" evidence="4">
    <location>
        <begin position="212"/>
        <end position="377"/>
    </location>
</feature>
<proteinExistence type="predicted"/>
<evidence type="ECO:0000259" key="3">
    <source>
        <dbReference type="Pfam" id="PF22939"/>
    </source>
</evidence>
<dbReference type="InterPro" id="IPR036770">
    <property type="entry name" value="Ankyrin_rpt-contain_sf"/>
</dbReference>
<dbReference type="InterPro" id="IPR002110">
    <property type="entry name" value="Ankyrin_rpt"/>
</dbReference>
<dbReference type="AlphaFoldDB" id="A0A2J6RJN3"/>
<dbReference type="Pfam" id="PF24883">
    <property type="entry name" value="NPHP3_N"/>
    <property type="match status" value="1"/>
</dbReference>
<dbReference type="Proteomes" id="UP000235786">
    <property type="component" value="Unassembled WGS sequence"/>
</dbReference>
<evidence type="ECO:0000259" key="4">
    <source>
        <dbReference type="Pfam" id="PF24883"/>
    </source>
</evidence>
<dbReference type="PROSITE" id="PS50297">
    <property type="entry name" value="ANK_REP_REGION"/>
    <property type="match status" value="3"/>
</dbReference>
<evidence type="ECO:0000256" key="1">
    <source>
        <dbReference type="ARBA" id="ARBA00022737"/>
    </source>
</evidence>
<dbReference type="Pfam" id="PF00023">
    <property type="entry name" value="Ank"/>
    <property type="match status" value="1"/>
</dbReference>
<organism evidence="5 6">
    <name type="scientific">Hyaloscypha variabilis (strain UAMH 11265 / GT02V1 / F)</name>
    <name type="common">Meliniomyces variabilis</name>
    <dbReference type="NCBI Taxonomy" id="1149755"/>
    <lineage>
        <taxon>Eukaryota</taxon>
        <taxon>Fungi</taxon>
        <taxon>Dikarya</taxon>
        <taxon>Ascomycota</taxon>
        <taxon>Pezizomycotina</taxon>
        <taxon>Leotiomycetes</taxon>
        <taxon>Helotiales</taxon>
        <taxon>Hyaloscyphaceae</taxon>
        <taxon>Hyaloscypha</taxon>
        <taxon>Hyaloscypha variabilis</taxon>
    </lineage>
</organism>
<keyword evidence="1" id="KW-0677">Repeat</keyword>
<dbReference type="InterPro" id="IPR056884">
    <property type="entry name" value="NPHP3-like_N"/>
</dbReference>
<dbReference type="OrthoDB" id="1577640at2759"/>
<gene>
    <name evidence="5" type="ORF">L207DRAFT_634711</name>
</gene>
<dbReference type="SMART" id="SM00248">
    <property type="entry name" value="ANK"/>
    <property type="match status" value="3"/>
</dbReference>
<dbReference type="STRING" id="1149755.A0A2J6RJN3"/>
<keyword evidence="2" id="KW-0040">ANK repeat</keyword>
<dbReference type="Gene3D" id="3.40.50.300">
    <property type="entry name" value="P-loop containing nucleotide triphosphate hydrolases"/>
    <property type="match status" value="1"/>
</dbReference>
<evidence type="ECO:0000313" key="5">
    <source>
        <dbReference type="EMBL" id="PMD38701.1"/>
    </source>
</evidence>
<protein>
    <submittedName>
        <fullName evidence="5">Uncharacterized protein</fullName>
    </submittedName>
</protein>
<dbReference type="InterPro" id="IPR054471">
    <property type="entry name" value="GPIID_WHD"/>
</dbReference>
<feature type="repeat" description="ANK" evidence="2">
    <location>
        <begin position="694"/>
        <end position="726"/>
    </location>
</feature>
<feature type="repeat" description="ANK" evidence="2">
    <location>
        <begin position="761"/>
        <end position="793"/>
    </location>
</feature>
<dbReference type="Pfam" id="PF22939">
    <property type="entry name" value="WHD_GPIID"/>
    <property type="match status" value="1"/>
</dbReference>
<keyword evidence="6" id="KW-1185">Reference proteome</keyword>
<evidence type="ECO:0000256" key="2">
    <source>
        <dbReference type="PROSITE-ProRule" id="PRU00023"/>
    </source>
</evidence>
<reference evidence="5 6" key="1">
    <citation type="submission" date="2016-04" db="EMBL/GenBank/DDBJ databases">
        <title>A degradative enzymes factory behind the ericoid mycorrhizal symbiosis.</title>
        <authorList>
            <consortium name="DOE Joint Genome Institute"/>
            <person name="Martino E."/>
            <person name="Morin E."/>
            <person name="Grelet G."/>
            <person name="Kuo A."/>
            <person name="Kohler A."/>
            <person name="Daghino S."/>
            <person name="Barry K."/>
            <person name="Choi C."/>
            <person name="Cichocki N."/>
            <person name="Clum A."/>
            <person name="Copeland A."/>
            <person name="Hainaut M."/>
            <person name="Haridas S."/>
            <person name="Labutti K."/>
            <person name="Lindquist E."/>
            <person name="Lipzen A."/>
            <person name="Khouja H.-R."/>
            <person name="Murat C."/>
            <person name="Ohm R."/>
            <person name="Olson A."/>
            <person name="Spatafora J."/>
            <person name="Veneault-Fourrey C."/>
            <person name="Henrissat B."/>
            <person name="Grigoriev I."/>
            <person name="Martin F."/>
            <person name="Perotto S."/>
        </authorList>
    </citation>
    <scope>NUCLEOTIDE SEQUENCE [LARGE SCALE GENOMIC DNA]</scope>
    <source>
        <strain evidence="5 6">F</strain>
    </source>
</reference>
<name>A0A2J6RJN3_HYAVF</name>
<accession>A0A2J6RJN3</accession>
<sequence length="834" mass="94454">MDPLSVTASVIAVLQAANTVISVCYDFRAAIKDQPWALTRITRSINELRLILGRLEQVANDSELHFDETNIARLSTLEVLCQEGGAISNCLEELKTLEKKLVPGSWAGKDGSKRRALIQSIGWQFKGKEAEDMLQRLEEYKSTLNLAITMDQAALIKNMSKMMMDVDENTRSLFKQFQDTSLDERKRSILQWLSPVDPSVNHEAAMKIRQAGTNDWFLTCKEFEHWIECEKSFLWLSGFPGSGKTILMSTVIDFLQQRTAENDPTLLAYFYCDFRSPETRDPLNLTGSLLAQICFKLKSFPASLEAAFDGCTTSQSPYGKRTNLDTMTTILLEIATQNRVTILVDALDECERHRDILSFLQRLGTKGLLFNILVSSRDEANIREALSEFPRIPLEASSVCLNRDIDSYINHRLSHDREFRWLKESFQQTIRERLSTQAKGMFRWVQCQLDSISKLKTMKDIRQSLEHLPEGLQETYANILERVDPGCTSIVRQTLQWLVCDVSTMTLAELYECLAIEPGMDHIDEEAQLSSPMDIYDLCGSLIAVKAEGEVILAHLSVKDYLLSDAIKHGKASAFALSESEVNAENALKCLTYLSFAEFRTGPARSPNAFEARLVAHPFLDHAAKFWTSYAKNSGYKSEELRNRVLAFFTPSDDDRPIFITWLQVICSEVVLRREDLKRTLLQRRKVGYNYYPKHPTTLYYASSYGIEHVVQALLEQGAEVDARGGRLGATAFHAAALRGHVKIMDMLFQKRADPNMMDLIKKTPLNSATLMDHIDIIKYLLDHGADPDIRDDRNMTAFEWACLLGHEEAKKLLGPVTSVGDLDPNISQYLQGE</sequence>
<dbReference type="InterPro" id="IPR027417">
    <property type="entry name" value="P-loop_NTPase"/>
</dbReference>
<dbReference type="SUPFAM" id="SSF52540">
    <property type="entry name" value="P-loop containing nucleoside triphosphate hydrolases"/>
    <property type="match status" value="1"/>
</dbReference>
<dbReference type="Pfam" id="PF12796">
    <property type="entry name" value="Ank_2"/>
    <property type="match status" value="1"/>
</dbReference>
<dbReference type="PANTHER" id="PTHR10039">
    <property type="entry name" value="AMELOGENIN"/>
    <property type="match status" value="1"/>
</dbReference>
<dbReference type="SUPFAM" id="SSF48403">
    <property type="entry name" value="Ankyrin repeat"/>
    <property type="match status" value="1"/>
</dbReference>
<feature type="repeat" description="ANK" evidence="2">
    <location>
        <begin position="728"/>
        <end position="760"/>
    </location>
</feature>
<dbReference type="EMBL" id="KZ613947">
    <property type="protein sequence ID" value="PMD38701.1"/>
    <property type="molecule type" value="Genomic_DNA"/>
</dbReference>
<feature type="domain" description="GPI inositol-deacylase winged helix" evidence="3">
    <location>
        <begin position="491"/>
        <end position="577"/>
    </location>
</feature>
<dbReference type="PROSITE" id="PS50088">
    <property type="entry name" value="ANK_REPEAT"/>
    <property type="match status" value="3"/>
</dbReference>
<evidence type="ECO:0000313" key="6">
    <source>
        <dbReference type="Proteomes" id="UP000235786"/>
    </source>
</evidence>
<dbReference type="PANTHER" id="PTHR10039:SF16">
    <property type="entry name" value="GPI INOSITOL-DEACYLASE"/>
    <property type="match status" value="1"/>
</dbReference>
<dbReference type="Gene3D" id="1.25.40.20">
    <property type="entry name" value="Ankyrin repeat-containing domain"/>
    <property type="match status" value="1"/>
</dbReference>
<dbReference type="PRINTS" id="PR01415">
    <property type="entry name" value="ANKYRIN"/>
</dbReference>